<dbReference type="Proteomes" id="UP000478052">
    <property type="component" value="Unassembled WGS sequence"/>
</dbReference>
<proteinExistence type="predicted"/>
<evidence type="ECO:0000313" key="2">
    <source>
        <dbReference type="Proteomes" id="UP000478052"/>
    </source>
</evidence>
<reference evidence="1 2" key="1">
    <citation type="submission" date="2019-08" db="EMBL/GenBank/DDBJ databases">
        <title>Whole genome of Aphis craccivora.</title>
        <authorList>
            <person name="Voronova N.V."/>
            <person name="Shulinski R.S."/>
            <person name="Bandarenka Y.V."/>
            <person name="Zhorov D.G."/>
            <person name="Warner D."/>
        </authorList>
    </citation>
    <scope>NUCLEOTIDE SEQUENCE [LARGE SCALE GENOMIC DNA]</scope>
    <source>
        <strain evidence="1">180601</strain>
        <tissue evidence="1">Whole Body</tissue>
    </source>
</reference>
<feature type="non-terminal residue" evidence="1">
    <location>
        <position position="1"/>
    </location>
</feature>
<sequence length="71" mass="8150">IRSGVSSRARELNTLAIKNFIEQLLADNAHDRVQTFLRRAGHRVDGYITQQYGHYPNEQELLLEEAAEVNI</sequence>
<gene>
    <name evidence="1" type="ORF">FWK35_00035481</name>
</gene>
<accession>A0A6G0VNI3</accession>
<comment type="caution">
    <text evidence="1">The sequence shown here is derived from an EMBL/GenBank/DDBJ whole genome shotgun (WGS) entry which is preliminary data.</text>
</comment>
<dbReference type="OrthoDB" id="6626308at2759"/>
<organism evidence="1 2">
    <name type="scientific">Aphis craccivora</name>
    <name type="common">Cowpea aphid</name>
    <dbReference type="NCBI Taxonomy" id="307492"/>
    <lineage>
        <taxon>Eukaryota</taxon>
        <taxon>Metazoa</taxon>
        <taxon>Ecdysozoa</taxon>
        <taxon>Arthropoda</taxon>
        <taxon>Hexapoda</taxon>
        <taxon>Insecta</taxon>
        <taxon>Pterygota</taxon>
        <taxon>Neoptera</taxon>
        <taxon>Paraneoptera</taxon>
        <taxon>Hemiptera</taxon>
        <taxon>Sternorrhyncha</taxon>
        <taxon>Aphidomorpha</taxon>
        <taxon>Aphidoidea</taxon>
        <taxon>Aphididae</taxon>
        <taxon>Aphidini</taxon>
        <taxon>Aphis</taxon>
        <taxon>Aphis</taxon>
    </lineage>
</organism>
<dbReference type="AlphaFoldDB" id="A0A6G0VNI3"/>
<evidence type="ECO:0000313" key="1">
    <source>
        <dbReference type="EMBL" id="KAF0701508.1"/>
    </source>
</evidence>
<keyword evidence="2" id="KW-1185">Reference proteome</keyword>
<dbReference type="EMBL" id="VUJU01014702">
    <property type="protein sequence ID" value="KAF0701508.1"/>
    <property type="molecule type" value="Genomic_DNA"/>
</dbReference>
<name>A0A6G0VNI3_APHCR</name>
<protein>
    <submittedName>
        <fullName evidence="1">Uncharacterized protein</fullName>
    </submittedName>
</protein>